<dbReference type="SUPFAM" id="SSF56563">
    <property type="entry name" value="Major capsid protein gp5"/>
    <property type="match status" value="1"/>
</dbReference>
<evidence type="ECO:0000256" key="1">
    <source>
        <dbReference type="ARBA" id="ARBA00004328"/>
    </source>
</evidence>
<protein>
    <submittedName>
        <fullName evidence="3">Capsid protein</fullName>
    </submittedName>
</protein>
<evidence type="ECO:0000259" key="2">
    <source>
        <dbReference type="Pfam" id="PF05065"/>
    </source>
</evidence>
<dbReference type="STRING" id="1449351.RISW2_21995"/>
<dbReference type="InterPro" id="IPR054612">
    <property type="entry name" value="Phage_capsid-like_C"/>
</dbReference>
<evidence type="ECO:0000313" key="4">
    <source>
        <dbReference type="Proteomes" id="UP000023430"/>
    </source>
</evidence>
<dbReference type="eggNOG" id="COG4653">
    <property type="taxonomic scope" value="Bacteria"/>
</dbReference>
<dbReference type="AlphaFoldDB" id="X7F108"/>
<keyword evidence="4" id="KW-1185">Reference proteome</keyword>
<dbReference type="RefSeq" id="WP_051492338.1">
    <property type="nucleotide sequence ID" value="NZ_JAME01000079.1"/>
</dbReference>
<organism evidence="3 4">
    <name type="scientific">Roseivivax isoporae LMG 25204</name>
    <dbReference type="NCBI Taxonomy" id="1449351"/>
    <lineage>
        <taxon>Bacteria</taxon>
        <taxon>Pseudomonadati</taxon>
        <taxon>Pseudomonadota</taxon>
        <taxon>Alphaproteobacteria</taxon>
        <taxon>Rhodobacterales</taxon>
        <taxon>Roseobacteraceae</taxon>
        <taxon>Roseivivax</taxon>
    </lineage>
</organism>
<name>X7F108_9RHOB</name>
<dbReference type="PATRIC" id="fig|1449351.3.peg.4535"/>
<dbReference type="Gene3D" id="3.30.2320.10">
    <property type="entry name" value="hypothetical protein PF0899 domain"/>
    <property type="match status" value="1"/>
</dbReference>
<dbReference type="Proteomes" id="UP000023430">
    <property type="component" value="Unassembled WGS sequence"/>
</dbReference>
<dbReference type="Pfam" id="PF05065">
    <property type="entry name" value="Phage_capsid"/>
    <property type="match status" value="1"/>
</dbReference>
<dbReference type="InterPro" id="IPR024455">
    <property type="entry name" value="Phage_capsid"/>
</dbReference>
<comment type="caution">
    <text evidence="3">The sequence shown here is derived from an EMBL/GenBank/DDBJ whole genome shotgun (WGS) entry which is preliminary data.</text>
</comment>
<dbReference type="NCBIfam" id="TIGR01554">
    <property type="entry name" value="major_cap_HK97"/>
    <property type="match status" value="1"/>
</dbReference>
<gene>
    <name evidence="3" type="ORF">RISW2_21995</name>
</gene>
<proteinExistence type="predicted"/>
<dbReference type="Gene3D" id="3.30.2400.10">
    <property type="entry name" value="Major capsid protein gp5"/>
    <property type="match status" value="1"/>
</dbReference>
<comment type="subcellular location">
    <subcellularLocation>
        <location evidence="1">Virion</location>
    </subcellularLocation>
</comment>
<feature type="domain" description="Phage capsid-like C-terminal" evidence="2">
    <location>
        <begin position="124"/>
        <end position="406"/>
    </location>
</feature>
<reference evidence="3 4" key="1">
    <citation type="submission" date="2014-01" db="EMBL/GenBank/DDBJ databases">
        <title>Roseivivax isoporae LMG 25204 Genome Sequencing.</title>
        <authorList>
            <person name="Lai Q."/>
            <person name="Li G."/>
            <person name="Shao Z."/>
        </authorList>
    </citation>
    <scope>NUCLEOTIDE SEQUENCE [LARGE SCALE GENOMIC DNA]</scope>
    <source>
        <strain evidence="3 4">LMG 25204</strain>
    </source>
</reference>
<dbReference type="EMBL" id="JAME01000079">
    <property type="protein sequence ID" value="ETX26562.1"/>
    <property type="molecule type" value="Genomic_DNA"/>
</dbReference>
<sequence length="410" mass="43899">MTKMMRAPLRGVVAVRADATNPAQVLASLNKAFEEFKNTQAEKDKELKAKFDDVVTTEKFERVNTEVGALQAAIDEANAKLAAIAMQGSGPGVVKDAEYTDAFRAHFCKGDVQAALRKGADDEGGYLAPVEWDRTITDKLIEVSPMRQIASTQSISKTAFTKLFNLRGTGSGWVGEEAARPESSTPTFGEMTITPGEIYANPGATQGMLDDAEVDLEAWIAGEVETEFAKQEGLAFVAGNGTNKPNGFLTYATGAANAAANPLGAIEVITAAATAAVTEDELLDLVYAVPSSYTQEARFTMNRTTMGVIRKLRDSDGRQLWQPSSQAGQPSQLLAYPVTELPDMPDMAAGAMPIAFGNFRRGYLIVDRAGVRVLRDPFTAKPKVLFYTTKRVGGAVTDPQGLKVLQQAAA</sequence>
<accession>X7F108</accession>
<evidence type="ECO:0000313" key="3">
    <source>
        <dbReference type="EMBL" id="ETX26562.1"/>
    </source>
</evidence>